<keyword evidence="3" id="KW-1185">Reference proteome</keyword>
<evidence type="ECO:0000313" key="2">
    <source>
        <dbReference type="EMBL" id="QSW89853.1"/>
    </source>
</evidence>
<feature type="transmembrane region" description="Helical" evidence="1">
    <location>
        <begin position="55"/>
        <end position="74"/>
    </location>
</feature>
<proteinExistence type="predicted"/>
<reference evidence="2 3" key="1">
    <citation type="submission" date="2021-03" db="EMBL/GenBank/DDBJ databases">
        <title>Flavobacterium kribbensis sp. nov, an endophytic bacteria, isolated from soybean.</title>
        <authorList>
            <person name="Lee J."/>
            <person name="Seo J."/>
        </authorList>
    </citation>
    <scope>NUCLEOTIDE SEQUENCE [LARGE SCALE GENOMIC DNA]</scope>
    <source>
        <strain evidence="2 3">BB8</strain>
    </source>
</reference>
<feature type="transmembrane region" description="Helical" evidence="1">
    <location>
        <begin position="28"/>
        <end position="49"/>
    </location>
</feature>
<evidence type="ECO:0000313" key="3">
    <source>
        <dbReference type="Proteomes" id="UP000663440"/>
    </source>
</evidence>
<feature type="transmembrane region" description="Helical" evidence="1">
    <location>
        <begin position="6"/>
        <end position="21"/>
    </location>
</feature>
<dbReference type="Pfam" id="PF10990">
    <property type="entry name" value="DUF2809"/>
    <property type="match status" value="1"/>
</dbReference>
<sequence length="132" mass="15803">MSRSRISYFISFLFAIFLGILSRKISFVPLWIGDFLYAVMIYILIRVVFPSKKVFYILLFSALTCYSIEFLQLYEGQWMIELRKTFLGRYVLGQGFLWSDIVAYTFGILFIFSIERLILKYHNHETRFCIKQ</sequence>
<keyword evidence="1" id="KW-0812">Transmembrane</keyword>
<keyword evidence="1" id="KW-0472">Membrane</keyword>
<keyword evidence="1" id="KW-1133">Transmembrane helix</keyword>
<gene>
    <name evidence="2" type="ORF">J0383_03325</name>
</gene>
<protein>
    <submittedName>
        <fullName evidence="2">DUF2809 domain-containing protein</fullName>
    </submittedName>
</protein>
<evidence type="ECO:0000256" key="1">
    <source>
        <dbReference type="SAM" id="Phobius"/>
    </source>
</evidence>
<feature type="transmembrane region" description="Helical" evidence="1">
    <location>
        <begin position="95"/>
        <end position="114"/>
    </location>
</feature>
<name>A0ABX7QGZ5_9FLAO</name>
<dbReference type="Proteomes" id="UP000663440">
    <property type="component" value="Chromosome"/>
</dbReference>
<organism evidence="2 3">
    <name type="scientific">Flavobacterium endoglycinae</name>
    <dbReference type="NCBI Taxonomy" id="2816357"/>
    <lineage>
        <taxon>Bacteria</taxon>
        <taxon>Pseudomonadati</taxon>
        <taxon>Bacteroidota</taxon>
        <taxon>Flavobacteriia</taxon>
        <taxon>Flavobacteriales</taxon>
        <taxon>Flavobacteriaceae</taxon>
        <taxon>Flavobacterium</taxon>
    </lineage>
</organism>
<dbReference type="InterPro" id="IPR021257">
    <property type="entry name" value="DUF2809"/>
</dbReference>
<accession>A0ABX7QGZ5</accession>
<dbReference type="EMBL" id="CP071448">
    <property type="protein sequence ID" value="QSW89853.1"/>
    <property type="molecule type" value="Genomic_DNA"/>
</dbReference>